<name>A0AAV4N088_CAEEX</name>
<evidence type="ECO:0000256" key="1">
    <source>
        <dbReference type="ARBA" id="ARBA00010617"/>
    </source>
</evidence>
<comment type="caution">
    <text evidence="7">The sequence shown here is derived from an EMBL/GenBank/DDBJ whole genome shotgun (WGS) entry which is preliminary data.</text>
</comment>
<dbReference type="InterPro" id="IPR001128">
    <property type="entry name" value="Cyt_P450"/>
</dbReference>
<keyword evidence="3" id="KW-0479">Metal-binding</keyword>
<dbReference type="InterPro" id="IPR036396">
    <property type="entry name" value="Cyt_P450_sf"/>
</dbReference>
<dbReference type="EMBL" id="BPLR01020325">
    <property type="protein sequence ID" value="GIX77403.1"/>
    <property type="molecule type" value="Genomic_DNA"/>
</dbReference>
<dbReference type="SUPFAM" id="SSF48264">
    <property type="entry name" value="Cytochrome P450"/>
    <property type="match status" value="1"/>
</dbReference>
<dbReference type="InterPro" id="IPR050705">
    <property type="entry name" value="Cytochrome_P450_3A"/>
</dbReference>
<dbReference type="Gene3D" id="1.10.630.10">
    <property type="entry name" value="Cytochrome P450"/>
    <property type="match status" value="1"/>
</dbReference>
<protein>
    <submittedName>
        <fullName evidence="7">Cytochrome P450 3A28</fullName>
    </submittedName>
</protein>
<dbReference type="AlphaFoldDB" id="A0AAV4N088"/>
<dbReference type="GO" id="GO:0008395">
    <property type="term" value="F:steroid hydroxylase activity"/>
    <property type="evidence" value="ECO:0007669"/>
    <property type="project" value="TreeGrafter"/>
</dbReference>
<dbReference type="PANTHER" id="PTHR24302:SF15">
    <property type="entry name" value="FATTY-ACID PEROXYGENASE"/>
    <property type="match status" value="1"/>
</dbReference>
<proteinExistence type="inferred from homology"/>
<keyword evidence="6" id="KW-0503">Monooxygenase</keyword>
<sequence length="269" mass="31653">MALRLESLETTSLRSKRDYCLQVLKTMFFFLERKWDSRPRAKHLVWKYVGIQKISFRSLNMLWTWMNRIRLMLINKGTNPIKELIGSVKAVIAMRRKNKESGRPDLLQLMIDAEIGDLSKVTSDDLTAKDDTEVDVKEKKRELDYYSVNKLQYLDQVLQESLRIYPPVYLFVSRECGEDIDLGKIKMKKVMGIQVPSYHLHRDPELWGPDANEFKPESRIWWSRRETKGEILSLVTFIKTSYDALFTRHCAQFREAPVKTTICIQKGKL</sequence>
<evidence type="ECO:0000256" key="5">
    <source>
        <dbReference type="ARBA" id="ARBA00023004"/>
    </source>
</evidence>
<keyword evidence="8" id="KW-1185">Reference proteome</keyword>
<evidence type="ECO:0000256" key="3">
    <source>
        <dbReference type="ARBA" id="ARBA00022723"/>
    </source>
</evidence>
<evidence type="ECO:0000256" key="4">
    <source>
        <dbReference type="ARBA" id="ARBA00023002"/>
    </source>
</evidence>
<gene>
    <name evidence="7" type="primary">CYP3A28_0</name>
    <name evidence="7" type="ORF">CEXT_650261</name>
</gene>
<evidence type="ECO:0000313" key="8">
    <source>
        <dbReference type="Proteomes" id="UP001054945"/>
    </source>
</evidence>
<accession>A0AAV4N088</accession>
<keyword evidence="2" id="KW-0349">Heme</keyword>
<evidence type="ECO:0000256" key="2">
    <source>
        <dbReference type="ARBA" id="ARBA00022617"/>
    </source>
</evidence>
<dbReference type="Pfam" id="PF00067">
    <property type="entry name" value="p450"/>
    <property type="match status" value="1"/>
</dbReference>
<keyword evidence="5" id="KW-0408">Iron</keyword>
<dbReference type="GO" id="GO:0016705">
    <property type="term" value="F:oxidoreductase activity, acting on paired donors, with incorporation or reduction of molecular oxygen"/>
    <property type="evidence" value="ECO:0007669"/>
    <property type="project" value="InterPro"/>
</dbReference>
<evidence type="ECO:0000256" key="6">
    <source>
        <dbReference type="ARBA" id="ARBA00023033"/>
    </source>
</evidence>
<dbReference type="GO" id="GO:0005506">
    <property type="term" value="F:iron ion binding"/>
    <property type="evidence" value="ECO:0007669"/>
    <property type="project" value="InterPro"/>
</dbReference>
<keyword evidence="4" id="KW-0560">Oxidoreductase</keyword>
<organism evidence="7 8">
    <name type="scientific">Caerostris extrusa</name>
    <name type="common">Bark spider</name>
    <name type="synonym">Caerostris bankana</name>
    <dbReference type="NCBI Taxonomy" id="172846"/>
    <lineage>
        <taxon>Eukaryota</taxon>
        <taxon>Metazoa</taxon>
        <taxon>Ecdysozoa</taxon>
        <taxon>Arthropoda</taxon>
        <taxon>Chelicerata</taxon>
        <taxon>Arachnida</taxon>
        <taxon>Araneae</taxon>
        <taxon>Araneomorphae</taxon>
        <taxon>Entelegynae</taxon>
        <taxon>Araneoidea</taxon>
        <taxon>Araneidae</taxon>
        <taxon>Caerostris</taxon>
    </lineage>
</organism>
<comment type="similarity">
    <text evidence="1">Belongs to the cytochrome P450 family.</text>
</comment>
<dbReference type="GO" id="GO:0020037">
    <property type="term" value="F:heme binding"/>
    <property type="evidence" value="ECO:0007669"/>
    <property type="project" value="InterPro"/>
</dbReference>
<reference evidence="7 8" key="1">
    <citation type="submission" date="2021-06" db="EMBL/GenBank/DDBJ databases">
        <title>Caerostris extrusa draft genome.</title>
        <authorList>
            <person name="Kono N."/>
            <person name="Arakawa K."/>
        </authorList>
    </citation>
    <scope>NUCLEOTIDE SEQUENCE [LARGE SCALE GENOMIC DNA]</scope>
</reference>
<evidence type="ECO:0000313" key="7">
    <source>
        <dbReference type="EMBL" id="GIX77403.1"/>
    </source>
</evidence>
<dbReference type="PANTHER" id="PTHR24302">
    <property type="entry name" value="CYTOCHROME P450 FAMILY 3"/>
    <property type="match status" value="1"/>
</dbReference>
<dbReference type="Proteomes" id="UP001054945">
    <property type="component" value="Unassembled WGS sequence"/>
</dbReference>